<dbReference type="EMBL" id="CP051687">
    <property type="protein sequence ID" value="QJE03734.1"/>
    <property type="molecule type" value="Genomic_DNA"/>
</dbReference>
<accession>A0A7Z2W2X7</accession>
<feature type="region of interest" description="Disordered" evidence="1">
    <location>
        <begin position="161"/>
        <end position="194"/>
    </location>
</feature>
<dbReference type="RefSeq" id="WP_170205785.1">
    <property type="nucleotide sequence ID" value="NZ_CP051687.1"/>
</dbReference>
<feature type="compositionally biased region" description="Gly residues" evidence="1">
    <location>
        <begin position="168"/>
        <end position="187"/>
    </location>
</feature>
<organism evidence="2 3">
    <name type="scientific">Massilia forsythiae</name>
    <dbReference type="NCBI Taxonomy" id="2728020"/>
    <lineage>
        <taxon>Bacteria</taxon>
        <taxon>Pseudomonadati</taxon>
        <taxon>Pseudomonadota</taxon>
        <taxon>Betaproteobacteria</taxon>
        <taxon>Burkholderiales</taxon>
        <taxon>Oxalobacteraceae</taxon>
        <taxon>Telluria group</taxon>
        <taxon>Massilia</taxon>
    </lineage>
</organism>
<evidence type="ECO:0000313" key="3">
    <source>
        <dbReference type="Proteomes" id="UP000502415"/>
    </source>
</evidence>
<keyword evidence="3" id="KW-1185">Reference proteome</keyword>
<proteinExistence type="predicted"/>
<geneLocation type="plasmid" evidence="2 3">
    <name>unnamed2</name>
</geneLocation>
<evidence type="ECO:0000256" key="1">
    <source>
        <dbReference type="SAM" id="MobiDB-lite"/>
    </source>
</evidence>
<evidence type="ECO:0000313" key="2">
    <source>
        <dbReference type="EMBL" id="QJE03734.1"/>
    </source>
</evidence>
<sequence>MKIVEASNSVLALGAHQYFILQDDAGNEIAQLNGFVIGSDGVPSSTGLVGTLQVRTDYVMNSKDSIAQKVVLEGSDEYIQKVWDAGKLCGVEINNRNYTYNAFDTAGGHNSNAAFTTLAKCMGVAVNDLTPWHTTPGLNDTILDQNVIAYLRAISGFADPNGTTTPGVGSGGEHTGGSAGSMPGGSSGSYTPSPGTGAVGGGYWHPISAHLESPAPYDLPTESQTTPVTIIGVSDITAVA</sequence>
<gene>
    <name evidence="2" type="ORF">HH212_26930</name>
</gene>
<name>A0A7Z2W2X7_9BURK</name>
<dbReference type="AlphaFoldDB" id="A0A7Z2W2X7"/>
<protein>
    <submittedName>
        <fullName evidence="2">Uncharacterized protein</fullName>
    </submittedName>
</protein>
<keyword evidence="2" id="KW-0614">Plasmid</keyword>
<dbReference type="KEGG" id="mfy:HH212_26930"/>
<reference evidence="2 3" key="1">
    <citation type="submission" date="2020-04" db="EMBL/GenBank/DDBJ databases">
        <title>Genome sequencing of novel species.</title>
        <authorList>
            <person name="Heo J."/>
            <person name="Kim S.-J."/>
            <person name="Kim J.-S."/>
            <person name="Hong S.-B."/>
            <person name="Kwon S.-W."/>
        </authorList>
    </citation>
    <scope>NUCLEOTIDE SEQUENCE [LARGE SCALE GENOMIC DNA]</scope>
    <source>
        <strain evidence="2 3">GN2-R2</strain>
        <plasmid evidence="2 3">unnamed2</plasmid>
    </source>
</reference>
<dbReference type="Proteomes" id="UP000502415">
    <property type="component" value="Plasmid unnamed2"/>
</dbReference>